<dbReference type="GO" id="GO:0003677">
    <property type="term" value="F:DNA binding"/>
    <property type="evidence" value="ECO:0007669"/>
    <property type="project" value="UniProtKB-KW"/>
</dbReference>
<reference evidence="2" key="1">
    <citation type="submission" date="2021-01" db="EMBL/GenBank/DDBJ databases">
        <title>Genome sequence of strain Noviherbaspirillum sp. DKR-6.</title>
        <authorList>
            <person name="Chaudhary D.K."/>
        </authorList>
    </citation>
    <scope>NUCLEOTIDE SEQUENCE</scope>
    <source>
        <strain evidence="2">DKR-6</strain>
    </source>
</reference>
<comment type="caution">
    <text evidence="2">The sequence shown here is derived from an EMBL/GenBank/DDBJ whole genome shotgun (WGS) entry which is preliminary data.</text>
</comment>
<evidence type="ECO:0000313" key="2">
    <source>
        <dbReference type="EMBL" id="MBK4736796.1"/>
    </source>
</evidence>
<name>A0A934W2X1_9BURK</name>
<dbReference type="InterPro" id="IPR021104">
    <property type="entry name" value="KfrA_DNA-bd_N"/>
</dbReference>
<gene>
    <name evidence="2" type="ORF">JJB74_19395</name>
</gene>
<keyword evidence="3" id="KW-1185">Reference proteome</keyword>
<keyword evidence="2" id="KW-0238">DNA-binding</keyword>
<dbReference type="Proteomes" id="UP000622890">
    <property type="component" value="Unassembled WGS sequence"/>
</dbReference>
<evidence type="ECO:0000313" key="3">
    <source>
        <dbReference type="Proteomes" id="UP000622890"/>
    </source>
</evidence>
<organism evidence="2 3">
    <name type="scientific">Noviherbaspirillum pedocola</name>
    <dbReference type="NCBI Taxonomy" id="2801341"/>
    <lineage>
        <taxon>Bacteria</taxon>
        <taxon>Pseudomonadati</taxon>
        <taxon>Pseudomonadota</taxon>
        <taxon>Betaproteobacteria</taxon>
        <taxon>Burkholderiales</taxon>
        <taxon>Oxalobacteraceae</taxon>
        <taxon>Noviherbaspirillum</taxon>
    </lineage>
</organism>
<dbReference type="Pfam" id="PF11740">
    <property type="entry name" value="KfrA_N"/>
    <property type="match status" value="1"/>
</dbReference>
<accession>A0A934W2X1</accession>
<evidence type="ECO:0000259" key="1">
    <source>
        <dbReference type="Pfam" id="PF11740"/>
    </source>
</evidence>
<proteinExistence type="predicted"/>
<dbReference type="RefSeq" id="WP_200594595.1">
    <property type="nucleotide sequence ID" value="NZ_JAEPBG010000009.1"/>
</dbReference>
<protein>
    <submittedName>
        <fullName evidence="2">DNA-binding protein</fullName>
    </submittedName>
</protein>
<feature type="domain" description="KfrA N-terminal DNA-binding" evidence="1">
    <location>
        <begin position="11"/>
        <end position="50"/>
    </location>
</feature>
<sequence>MVGRKGITLVDVARACLALMRQRRRVSPCNLRLELGRGSMTTISRHLRRLALRDIRRGD</sequence>
<dbReference type="AlphaFoldDB" id="A0A934W2X1"/>
<dbReference type="EMBL" id="JAEPBG010000009">
    <property type="protein sequence ID" value="MBK4736796.1"/>
    <property type="molecule type" value="Genomic_DNA"/>
</dbReference>